<evidence type="ECO:0000259" key="1">
    <source>
        <dbReference type="Pfam" id="PF21688"/>
    </source>
</evidence>
<proteinExistence type="predicted"/>
<dbReference type="Proteomes" id="UP001193389">
    <property type="component" value="Chromosome"/>
</dbReference>
<protein>
    <submittedName>
        <fullName evidence="2">NAD(FAD)-utilizing dehydrogenases</fullName>
    </submittedName>
</protein>
<keyword evidence="3" id="KW-1185">Reference proteome</keyword>
<feature type="domain" description="FAD-dependent protein C-terminal" evidence="1">
    <location>
        <begin position="268"/>
        <end position="464"/>
    </location>
</feature>
<gene>
    <name evidence="2" type="ORF">AQPE_3453</name>
</gene>
<dbReference type="PRINTS" id="PR00411">
    <property type="entry name" value="PNDRDTASEI"/>
</dbReference>
<dbReference type="InterPro" id="IPR028348">
    <property type="entry name" value="FAD-binding_protein"/>
</dbReference>
<dbReference type="PANTHER" id="PTHR42842:SF3">
    <property type="entry name" value="FAD_NAD(P)-BINDING OXIDOREDUCTASE FAMILY PROTEIN"/>
    <property type="match status" value="1"/>
</dbReference>
<dbReference type="Pfam" id="PF21688">
    <property type="entry name" value="FAD-depend_C"/>
    <property type="match status" value="1"/>
</dbReference>
<name>A0A5K7SCT9_9BACT</name>
<dbReference type="PIRSF" id="PIRSF038984">
    <property type="entry name" value="FAD_binding_protein"/>
    <property type="match status" value="1"/>
</dbReference>
<dbReference type="EMBL" id="AP018694">
    <property type="protein sequence ID" value="BBE19277.1"/>
    <property type="molecule type" value="Genomic_DNA"/>
</dbReference>
<dbReference type="RefSeq" id="WP_318347536.1">
    <property type="nucleotide sequence ID" value="NZ_AP018694.1"/>
</dbReference>
<dbReference type="PANTHER" id="PTHR42842">
    <property type="entry name" value="FAD/NAD(P)-BINDING OXIDOREDUCTASE"/>
    <property type="match status" value="1"/>
</dbReference>
<sequence length="521" mass="57904">MKQEINISVSPKQASSEEFYKPILAEKLHVDENRIQLINVKRRSIDARQRVIRINLSADVYLDELPVEEKIEFKYDLVDQKPSVIIVGAGPAGLFAALRLIELGFKPLIFERGKNVSDRKRDIAKIHREHLVDPDSNYGFGEGGAGTFSDGKLYSRSKKRGNIRRVLEIFYANGALPEILIDAHPHIGTNMLPGIITSIRNKIMEAGGEIYFNSRVADLIIENDRCTGIMLADSTIVEAEAVILATGHSAREIYEMLYEKGISIEAKSFAVGVRAEHPQTLIDTIQYNQPVRGPYLPPATYSFVEQVDGRGVYSFCMCPGGIMVPAATAPGEMVINGMSPTQRNTRFANSGMVVEIRPEDLNEFRHLGVFAGLEFQRNIERLCFSLNGKTQFAPAQRMADFVADRFSQDLPETSYHPGLVSVPLHDKLPKRIRTRLQEAFKLIDKKAHGYLTNEAIIVGVESRTSSPIRIPRKEDTFEHVKIAGLYPCGEGAGYAGGIVSSAMDGERCAEAFAENYKLASK</sequence>
<dbReference type="InterPro" id="IPR036188">
    <property type="entry name" value="FAD/NAD-bd_sf"/>
</dbReference>
<dbReference type="AlphaFoldDB" id="A0A5K7SCT9"/>
<dbReference type="Gene3D" id="3.30.70.2700">
    <property type="match status" value="1"/>
</dbReference>
<evidence type="ECO:0000313" key="3">
    <source>
        <dbReference type="Proteomes" id="UP001193389"/>
    </source>
</evidence>
<dbReference type="PRINTS" id="PR00368">
    <property type="entry name" value="FADPNR"/>
</dbReference>
<dbReference type="InterPro" id="IPR049516">
    <property type="entry name" value="FAD-depend_C"/>
</dbReference>
<organism evidence="2 3">
    <name type="scientific">Aquipluma nitroreducens</name>
    <dbReference type="NCBI Taxonomy" id="2010828"/>
    <lineage>
        <taxon>Bacteria</taxon>
        <taxon>Pseudomonadati</taxon>
        <taxon>Bacteroidota</taxon>
        <taxon>Bacteroidia</taxon>
        <taxon>Marinilabiliales</taxon>
        <taxon>Prolixibacteraceae</taxon>
        <taxon>Aquipluma</taxon>
    </lineage>
</organism>
<dbReference type="SUPFAM" id="SSF51905">
    <property type="entry name" value="FAD/NAD(P)-binding domain"/>
    <property type="match status" value="1"/>
</dbReference>
<dbReference type="KEGG" id="anf:AQPE_3453"/>
<evidence type="ECO:0000313" key="2">
    <source>
        <dbReference type="EMBL" id="BBE19277.1"/>
    </source>
</evidence>
<accession>A0A5K7SCT9</accession>
<reference evidence="2" key="1">
    <citation type="journal article" date="2020" name="Int. J. Syst. Evol. Microbiol.">
        <title>Aquipluma nitroreducens gen. nov. sp. nov., a novel facultatively anaerobic bacterium isolated from a freshwater lake.</title>
        <authorList>
            <person name="Watanabe M."/>
            <person name="Kojima H."/>
            <person name="Fukui M."/>
        </authorList>
    </citation>
    <scope>NUCLEOTIDE SEQUENCE</scope>
    <source>
        <strain evidence="2">MeG22</strain>
    </source>
</reference>
<dbReference type="Gene3D" id="3.50.50.60">
    <property type="entry name" value="FAD/NAD(P)-binding domain"/>
    <property type="match status" value="2"/>
</dbReference>